<evidence type="ECO:0000313" key="2">
    <source>
        <dbReference type="Proteomes" id="UP000664795"/>
    </source>
</evidence>
<dbReference type="Pfam" id="PF08814">
    <property type="entry name" value="XisH"/>
    <property type="match status" value="1"/>
</dbReference>
<dbReference type="Gene3D" id="3.40.1350.10">
    <property type="match status" value="1"/>
</dbReference>
<reference evidence="1 2" key="1">
    <citation type="submission" date="2021-03" db="EMBL/GenBank/DDBJ databases">
        <title>Fibrella sp. HMF5036 genome sequencing and assembly.</title>
        <authorList>
            <person name="Kang H."/>
            <person name="Kim H."/>
            <person name="Bae S."/>
            <person name="Joh K."/>
        </authorList>
    </citation>
    <scope>NUCLEOTIDE SEQUENCE [LARGE SCALE GENOMIC DNA]</scope>
    <source>
        <strain evidence="1 2">HMF5036</strain>
    </source>
</reference>
<accession>A0A939G7G2</accession>
<dbReference type="GO" id="GO:0003676">
    <property type="term" value="F:nucleic acid binding"/>
    <property type="evidence" value="ECO:0007669"/>
    <property type="project" value="InterPro"/>
</dbReference>
<proteinExistence type="predicted"/>
<dbReference type="EMBL" id="JAFMYU010000006">
    <property type="protein sequence ID" value="MBO0931431.1"/>
    <property type="molecule type" value="Genomic_DNA"/>
</dbReference>
<keyword evidence="2" id="KW-1185">Reference proteome</keyword>
<dbReference type="Proteomes" id="UP000664795">
    <property type="component" value="Unassembled WGS sequence"/>
</dbReference>
<dbReference type="InterPro" id="IPR014919">
    <property type="entry name" value="XisH"/>
</dbReference>
<dbReference type="CDD" id="cd22366">
    <property type="entry name" value="XisH-like"/>
    <property type="match status" value="1"/>
</dbReference>
<evidence type="ECO:0000313" key="1">
    <source>
        <dbReference type="EMBL" id="MBO0931431.1"/>
    </source>
</evidence>
<gene>
    <name evidence="1" type="ORF">J2I48_10525</name>
</gene>
<name>A0A939G7G2_9BACT</name>
<protein>
    <submittedName>
        <fullName evidence="1">XisH family protein</fullName>
    </submittedName>
</protein>
<sequence>MPAKDKFHDIVKLALERESWMITDDPYRIMLGKKKGFIDLAAERLVGAEKDGQKIAVEIKSFLRPSNLDAFEEALGQFLIYKTALKRIEPDRLLYLALPVDAYKDLFDDSFFQGIRQQFDVSLIVYDEDEQTITQWIS</sequence>
<dbReference type="AlphaFoldDB" id="A0A939G7G2"/>
<comment type="caution">
    <text evidence="1">The sequence shown here is derived from an EMBL/GenBank/DDBJ whole genome shotgun (WGS) entry which is preliminary data.</text>
</comment>
<organism evidence="1 2">
    <name type="scientific">Fibrella aquatilis</name>
    <dbReference type="NCBI Taxonomy" id="2817059"/>
    <lineage>
        <taxon>Bacteria</taxon>
        <taxon>Pseudomonadati</taxon>
        <taxon>Bacteroidota</taxon>
        <taxon>Cytophagia</taxon>
        <taxon>Cytophagales</taxon>
        <taxon>Spirosomataceae</taxon>
        <taxon>Fibrella</taxon>
    </lineage>
</organism>
<dbReference type="InterPro" id="IPR011335">
    <property type="entry name" value="Restrct_endonuc-II-like"/>
</dbReference>
<dbReference type="SUPFAM" id="SSF52980">
    <property type="entry name" value="Restriction endonuclease-like"/>
    <property type="match status" value="1"/>
</dbReference>
<dbReference type="InterPro" id="IPR011856">
    <property type="entry name" value="tRNA_endonuc-like_dom_sf"/>
</dbReference>
<dbReference type="RefSeq" id="WP_207335387.1">
    <property type="nucleotide sequence ID" value="NZ_JAFMYU010000006.1"/>
</dbReference>